<dbReference type="PANTHER" id="PTHR48079:SF6">
    <property type="entry name" value="NAD(P)-BINDING DOMAIN-CONTAINING PROTEIN-RELATED"/>
    <property type="match status" value="1"/>
</dbReference>
<dbReference type="OrthoDB" id="9801056at2"/>
<evidence type="ECO:0000313" key="3">
    <source>
        <dbReference type="Proteomes" id="UP000292120"/>
    </source>
</evidence>
<dbReference type="Gene3D" id="3.40.50.720">
    <property type="entry name" value="NAD(P)-binding Rossmann-like Domain"/>
    <property type="match status" value="1"/>
</dbReference>
<evidence type="ECO:0000313" key="2">
    <source>
        <dbReference type="EMBL" id="TBO31162.1"/>
    </source>
</evidence>
<gene>
    <name evidence="2" type="ORF">EYS42_07885</name>
</gene>
<organism evidence="2 3">
    <name type="scientific">Aquabacterium lacunae</name>
    <dbReference type="NCBI Taxonomy" id="2528630"/>
    <lineage>
        <taxon>Bacteria</taxon>
        <taxon>Pseudomonadati</taxon>
        <taxon>Pseudomonadota</taxon>
        <taxon>Betaproteobacteria</taxon>
        <taxon>Burkholderiales</taxon>
        <taxon>Aquabacterium</taxon>
    </lineage>
</organism>
<feature type="domain" description="Ketoreductase" evidence="1">
    <location>
        <begin position="2"/>
        <end position="172"/>
    </location>
</feature>
<keyword evidence="3" id="KW-1185">Reference proteome</keyword>
<dbReference type="InterPro" id="IPR057326">
    <property type="entry name" value="KR_dom"/>
</dbReference>
<dbReference type="GO" id="GO:0004029">
    <property type="term" value="F:aldehyde dehydrogenase (NAD+) activity"/>
    <property type="evidence" value="ECO:0007669"/>
    <property type="project" value="TreeGrafter"/>
</dbReference>
<name>A0A4Q9H435_9BURK</name>
<proteinExistence type="predicted"/>
<dbReference type="RefSeq" id="WP_130967557.1">
    <property type="nucleotide sequence ID" value="NZ_SIXI01000003.1"/>
</dbReference>
<dbReference type="InterPro" id="IPR036291">
    <property type="entry name" value="NAD(P)-bd_dom_sf"/>
</dbReference>
<evidence type="ECO:0000259" key="1">
    <source>
        <dbReference type="SMART" id="SM00822"/>
    </source>
</evidence>
<dbReference type="AlphaFoldDB" id="A0A4Q9H435"/>
<dbReference type="SUPFAM" id="SSF51735">
    <property type="entry name" value="NAD(P)-binding Rossmann-fold domains"/>
    <property type="match status" value="1"/>
</dbReference>
<protein>
    <submittedName>
        <fullName evidence="2">NAD-dependent epimerase/dehydratase family protein</fullName>
    </submittedName>
</protein>
<dbReference type="SMART" id="SM00822">
    <property type="entry name" value="PKS_KR"/>
    <property type="match status" value="1"/>
</dbReference>
<accession>A0A4Q9H435</accession>
<comment type="caution">
    <text evidence="2">The sequence shown here is derived from an EMBL/GenBank/DDBJ whole genome shotgun (WGS) entry which is preliminary data.</text>
</comment>
<dbReference type="Pfam" id="PF01370">
    <property type="entry name" value="Epimerase"/>
    <property type="match status" value="1"/>
</dbReference>
<dbReference type="InterPro" id="IPR051783">
    <property type="entry name" value="NAD(P)-dependent_oxidoreduct"/>
</dbReference>
<reference evidence="2 3" key="1">
    <citation type="submission" date="2019-02" db="EMBL/GenBank/DDBJ databases">
        <title>Aquabacterium sp. strain KMB7.</title>
        <authorList>
            <person name="Chen W.-M."/>
        </authorList>
    </citation>
    <scope>NUCLEOTIDE SEQUENCE [LARGE SCALE GENOMIC DNA]</scope>
    <source>
        <strain evidence="2 3">KMB7</strain>
    </source>
</reference>
<dbReference type="EMBL" id="SIXI01000003">
    <property type="protein sequence ID" value="TBO31162.1"/>
    <property type="molecule type" value="Genomic_DNA"/>
</dbReference>
<dbReference type="InterPro" id="IPR001509">
    <property type="entry name" value="Epimerase_deHydtase"/>
</dbReference>
<dbReference type="PANTHER" id="PTHR48079">
    <property type="entry name" value="PROTEIN YEEZ"/>
    <property type="match status" value="1"/>
</dbReference>
<dbReference type="Proteomes" id="UP000292120">
    <property type="component" value="Unassembled WGS sequence"/>
</dbReference>
<sequence>MGPVLVTGGAGFLGRHLVQALLARGVAPVHVLALPHEATPHQWGSDVRVFRGDITIAADVEAAGQGCQVIFHLAALVGDGASYAEHERVTVGGTARVIELARRQQARLVLTTSICAYGDAIQRGPCPEGTPPGRHQGPYSRAKQMQEQLAWRFQAEGGEVVVVRPANIIGPGCGPWVTDACQALRQGMPALIGGGRVRAGLTVVDNVADFLCLAATSAEAVGRAFNIEDDLPHTWADHFHDLARLLGAPAPRSVPRWLAYLGADLTEGVWRRCRPGRRPPVTREALNLIAWPNEFPTGAARALGWRPRVGHAQALEAIAQDIRQRGL</sequence>
<dbReference type="GO" id="GO:0005737">
    <property type="term" value="C:cytoplasm"/>
    <property type="evidence" value="ECO:0007669"/>
    <property type="project" value="TreeGrafter"/>
</dbReference>